<organism evidence="1 2">
    <name type="scientific">Mortierella polycephala</name>
    <dbReference type="NCBI Taxonomy" id="41804"/>
    <lineage>
        <taxon>Eukaryota</taxon>
        <taxon>Fungi</taxon>
        <taxon>Fungi incertae sedis</taxon>
        <taxon>Mucoromycota</taxon>
        <taxon>Mortierellomycotina</taxon>
        <taxon>Mortierellomycetes</taxon>
        <taxon>Mortierellales</taxon>
        <taxon>Mortierellaceae</taxon>
        <taxon>Mortierella</taxon>
    </lineage>
</organism>
<gene>
    <name evidence="1" type="ORF">BG011_001583</name>
</gene>
<evidence type="ECO:0000313" key="2">
    <source>
        <dbReference type="Proteomes" id="UP000726737"/>
    </source>
</evidence>
<protein>
    <submittedName>
        <fullName evidence="1">Uncharacterized protein</fullName>
    </submittedName>
</protein>
<reference evidence="1" key="1">
    <citation type="journal article" date="2020" name="Fungal Divers.">
        <title>Resolving the Mortierellaceae phylogeny through synthesis of multi-gene phylogenetics and phylogenomics.</title>
        <authorList>
            <person name="Vandepol N."/>
            <person name="Liber J."/>
            <person name="Desiro A."/>
            <person name="Na H."/>
            <person name="Kennedy M."/>
            <person name="Barry K."/>
            <person name="Grigoriev I.V."/>
            <person name="Miller A.N."/>
            <person name="O'Donnell K."/>
            <person name="Stajich J.E."/>
            <person name="Bonito G."/>
        </authorList>
    </citation>
    <scope>NUCLEOTIDE SEQUENCE</scope>
    <source>
        <strain evidence="1">KOD948</strain>
    </source>
</reference>
<name>A0A9P6TUQ6_9FUNG</name>
<sequence>MSGPKFLTAEGMILAASLIQDAKYGAGASALLKSSAAVVDDSFDISLSAGTPVDDDVAHNVVEGIEVADGTAELSIMTQDSDESGGLYRVN</sequence>
<comment type="caution">
    <text evidence="1">The sequence shown here is derived from an EMBL/GenBank/DDBJ whole genome shotgun (WGS) entry which is preliminary data.</text>
</comment>
<dbReference type="Proteomes" id="UP000726737">
    <property type="component" value="Unassembled WGS sequence"/>
</dbReference>
<keyword evidence="2" id="KW-1185">Reference proteome</keyword>
<accession>A0A9P6TUQ6</accession>
<dbReference type="AlphaFoldDB" id="A0A9P6TUQ6"/>
<evidence type="ECO:0000313" key="1">
    <source>
        <dbReference type="EMBL" id="KAG0247394.1"/>
    </source>
</evidence>
<proteinExistence type="predicted"/>
<dbReference type="EMBL" id="JAAAJA010001422">
    <property type="protein sequence ID" value="KAG0247394.1"/>
    <property type="molecule type" value="Genomic_DNA"/>
</dbReference>